<evidence type="ECO:0000313" key="2">
    <source>
        <dbReference type="EMBL" id="AJR09065.1"/>
    </source>
</evidence>
<dbReference type="EMBL" id="CP005974">
    <property type="protein sequence ID" value="AJR09065.1"/>
    <property type="molecule type" value="Genomic_DNA"/>
</dbReference>
<proteinExistence type="predicted"/>
<reference evidence="2 3" key="1">
    <citation type="submission" date="2013-05" db="EMBL/GenBank/DDBJ databases">
        <title>Complete genome sequence of the lipase-producing bacterium Photobacterium gaetbulicola Gung47.</title>
        <authorList>
            <person name="Kim Y.-O."/>
        </authorList>
    </citation>
    <scope>NUCLEOTIDE SEQUENCE [LARGE SCALE GENOMIC DNA]</scope>
    <source>
        <strain evidence="2 3">Gung47</strain>
    </source>
</reference>
<keyword evidence="1" id="KW-0812">Transmembrane</keyword>
<dbReference type="InterPro" id="IPR012334">
    <property type="entry name" value="Pectin_lyas_fold"/>
</dbReference>
<dbReference type="HOGENOM" id="CLU_035130_0_0_6"/>
<dbReference type="SUPFAM" id="SSF51126">
    <property type="entry name" value="Pectin lyase-like"/>
    <property type="match status" value="1"/>
</dbReference>
<accession>A0A0C5X161</accession>
<dbReference type="PATRIC" id="fig|658445.3.peg.4411"/>
<keyword evidence="1" id="KW-0472">Membrane</keyword>
<evidence type="ECO:0008006" key="4">
    <source>
        <dbReference type="Google" id="ProtNLM"/>
    </source>
</evidence>
<sequence>MKKMLKVYLIFCGLIANAILFTAGFFFIDQISLHPSQMNQAIAMVSDKVSVFSPESADYLSELAERQDTPDYYEGHFQPTHWPTVGPQQQYPLFKTSRYISVDNEDDLISAVKNARQGDEIVIKNGHYLLDSKRYTISKARTSPFAPVVIRAETLGQVNLYLDSVEGFVIDQPNWQIEGINFIGQCKNHSRCEHALHIVGAAKNTVIRNNTFYDFNAAIKINESNMVYPDDGIIESNIFGMNAPRQTNHSVTPINLDHGNNWQIRKNLIHDFIKLDGNKISYGAFMKGGIRGGVMEQNLIICNSKTEQYPGSQVGLSFGGGGMDKQDRRGSADYEVADAVMKNNIILHCNDVGIYSQRSQDVVINNNILFNTLGIDNRFKESKADIFNNILNGRIMDRDRAKSNRTNNYVYNNSLFSSELSLKTIFEEPNKGNFRIKQPEALLNATLNASAVTESSMDFCNNAVKPGQAYVGAIYDDRGCFKP</sequence>
<dbReference type="InterPro" id="IPR011050">
    <property type="entry name" value="Pectin_lyase_fold/virulence"/>
</dbReference>
<name>A0A0C5X161_9GAMM</name>
<dbReference type="SMART" id="SM00710">
    <property type="entry name" value="PbH1"/>
    <property type="match status" value="3"/>
</dbReference>
<keyword evidence="1" id="KW-1133">Transmembrane helix</keyword>
<dbReference type="Proteomes" id="UP000032303">
    <property type="component" value="Chromosome 2"/>
</dbReference>
<dbReference type="AlphaFoldDB" id="A0A0C5X161"/>
<keyword evidence="3" id="KW-1185">Reference proteome</keyword>
<organism evidence="2 3">
    <name type="scientific">Photobacterium gaetbulicola Gung47</name>
    <dbReference type="NCBI Taxonomy" id="658445"/>
    <lineage>
        <taxon>Bacteria</taxon>
        <taxon>Pseudomonadati</taxon>
        <taxon>Pseudomonadota</taxon>
        <taxon>Gammaproteobacteria</taxon>
        <taxon>Vibrionales</taxon>
        <taxon>Vibrionaceae</taxon>
        <taxon>Photobacterium</taxon>
    </lineage>
</organism>
<feature type="transmembrane region" description="Helical" evidence="1">
    <location>
        <begin position="7"/>
        <end position="28"/>
    </location>
</feature>
<evidence type="ECO:0000313" key="3">
    <source>
        <dbReference type="Proteomes" id="UP000032303"/>
    </source>
</evidence>
<dbReference type="STRING" id="658445.H744_2c2402"/>
<dbReference type="Gene3D" id="2.160.20.10">
    <property type="entry name" value="Single-stranded right-handed beta-helix, Pectin lyase-like"/>
    <property type="match status" value="1"/>
</dbReference>
<gene>
    <name evidence="2" type="ORF">H744_2c2402</name>
</gene>
<dbReference type="InterPro" id="IPR006626">
    <property type="entry name" value="PbH1"/>
</dbReference>
<evidence type="ECO:0000256" key="1">
    <source>
        <dbReference type="SAM" id="Phobius"/>
    </source>
</evidence>
<protein>
    <recommendedName>
        <fullName evidence="4">Right handed beta helix domain-containing protein</fullName>
    </recommendedName>
</protein>
<dbReference type="KEGG" id="pgb:H744_2c2402"/>